<dbReference type="InterPro" id="IPR021109">
    <property type="entry name" value="Peptidase_aspartic_dom_sf"/>
</dbReference>
<evidence type="ECO:0000256" key="1">
    <source>
        <dbReference type="SAM" id="MobiDB-lite"/>
    </source>
</evidence>
<dbReference type="CDD" id="cd00303">
    <property type="entry name" value="retropepsin_like"/>
    <property type="match status" value="1"/>
</dbReference>
<dbReference type="RefSeq" id="XP_010490193.1">
    <property type="nucleotide sequence ID" value="XM_010491891.1"/>
</dbReference>
<reference evidence="2" key="1">
    <citation type="journal article" date="2014" name="Nat. Commun.">
        <title>The emerging biofuel crop Camelina sativa retains a highly undifferentiated hexaploid genome structure.</title>
        <authorList>
            <person name="Kagale S."/>
            <person name="Koh C."/>
            <person name="Nixon J."/>
            <person name="Bollina V."/>
            <person name="Clarke W.E."/>
            <person name="Tuteja R."/>
            <person name="Spillane C."/>
            <person name="Robinson S.J."/>
            <person name="Links M.G."/>
            <person name="Clarke C."/>
            <person name="Higgins E.E."/>
            <person name="Huebert T."/>
            <person name="Sharpe A.G."/>
            <person name="Parkin I.A."/>
        </authorList>
    </citation>
    <scope>NUCLEOTIDE SEQUENCE [LARGE SCALE GENOMIC DNA]</scope>
    <source>
        <strain evidence="2">cv. DH55</strain>
    </source>
</reference>
<dbReference type="PANTHER" id="PTHR33067:SF31">
    <property type="entry name" value="RNA-DIRECTED DNA POLYMERASE"/>
    <property type="match status" value="1"/>
</dbReference>
<feature type="region of interest" description="Disordered" evidence="1">
    <location>
        <begin position="1"/>
        <end position="20"/>
    </location>
</feature>
<proteinExistence type="predicted"/>
<accession>A0ABM0XS59</accession>
<evidence type="ECO:0000313" key="3">
    <source>
        <dbReference type="RefSeq" id="XP_010490193.1"/>
    </source>
</evidence>
<name>A0ABM0XS59_CAMSA</name>
<sequence length="387" mass="43298">MLRSGKQLPTNELNRDIETKGGDVVVEIEDEDELVVKDLGKDKEADEVVVDKGKSKVVEEPKQDNTINEAFKKSKEIAKEILFVPPPYEPRLPFPGRFKKQRVDKYRAMFDAQMKDVAITMPIINAFLLNPSYNKFLKDAVMEKKKALQGMVILTHECSAIIQNKVVAKKLEDPSSFTLPCTLGPLSFSHCLCDLGSNVSLMPLSVAKRLGFTCYKKCMITLVLADRSVRTPVGVLEDLPVMIGHFEIPTDFVVLEMDEEPNDPLILGRLFLRTAGTMIDVKSGKIQLNLGKESLTFDINKVMRKPTIDGQVFYIEKIEALADELLEELAMEDELQSTLTVKQGEFGLLKEDSEGYGKILDSHKRSSNDGSFLELKEQMVCSGSSSK</sequence>
<organism evidence="2 3">
    <name type="scientific">Camelina sativa</name>
    <name type="common">False flax</name>
    <name type="synonym">Myagrum sativum</name>
    <dbReference type="NCBI Taxonomy" id="90675"/>
    <lineage>
        <taxon>Eukaryota</taxon>
        <taxon>Viridiplantae</taxon>
        <taxon>Streptophyta</taxon>
        <taxon>Embryophyta</taxon>
        <taxon>Tracheophyta</taxon>
        <taxon>Spermatophyta</taxon>
        <taxon>Magnoliopsida</taxon>
        <taxon>eudicotyledons</taxon>
        <taxon>Gunneridae</taxon>
        <taxon>Pentapetalae</taxon>
        <taxon>rosids</taxon>
        <taxon>malvids</taxon>
        <taxon>Brassicales</taxon>
        <taxon>Brassicaceae</taxon>
        <taxon>Camelineae</taxon>
        <taxon>Camelina</taxon>
    </lineage>
</organism>
<dbReference type="GeneID" id="104767929"/>
<evidence type="ECO:0000313" key="2">
    <source>
        <dbReference type="Proteomes" id="UP000694864"/>
    </source>
</evidence>
<dbReference type="PANTHER" id="PTHR33067">
    <property type="entry name" value="RNA-DIRECTED DNA POLYMERASE-RELATED"/>
    <property type="match status" value="1"/>
</dbReference>
<dbReference type="Gene3D" id="2.40.70.10">
    <property type="entry name" value="Acid Proteases"/>
    <property type="match status" value="1"/>
</dbReference>
<protein>
    <submittedName>
        <fullName evidence="3">Uncharacterized protein LOC104767929</fullName>
    </submittedName>
</protein>
<gene>
    <name evidence="3" type="primary">LOC104767929</name>
</gene>
<dbReference type="Proteomes" id="UP000694864">
    <property type="component" value="Chromosome 19"/>
</dbReference>
<reference evidence="3" key="2">
    <citation type="submission" date="2025-08" db="UniProtKB">
        <authorList>
            <consortium name="RefSeq"/>
        </authorList>
    </citation>
    <scope>IDENTIFICATION</scope>
    <source>
        <tissue evidence="3">Leaf</tissue>
    </source>
</reference>
<keyword evidence="2" id="KW-1185">Reference proteome</keyword>